<dbReference type="RefSeq" id="WP_007390898.1">
    <property type="nucleotide sequence ID" value="NZ_AFIJ01000019.1"/>
</dbReference>
<keyword evidence="5" id="KW-0479">Metal-binding</keyword>
<evidence type="ECO:0000256" key="1">
    <source>
        <dbReference type="ARBA" id="ARBA00000553"/>
    </source>
</evidence>
<organism evidence="12 13">
    <name type="scientific">Megasphaera lornae</name>
    <dbReference type="NCBI Taxonomy" id="1000568"/>
    <lineage>
        <taxon>Bacteria</taxon>
        <taxon>Bacillati</taxon>
        <taxon>Bacillota</taxon>
        <taxon>Negativicutes</taxon>
        <taxon>Veillonellales</taxon>
        <taxon>Veillonellaceae</taxon>
        <taxon>Megasphaera</taxon>
    </lineage>
</organism>
<protein>
    <recommendedName>
        <fullName evidence="11">Purine nucleoside phosphorylase</fullName>
    </recommendedName>
</protein>
<evidence type="ECO:0000256" key="9">
    <source>
        <dbReference type="ARBA" id="ARBA00048968"/>
    </source>
</evidence>
<dbReference type="EMBL" id="AFIJ01000019">
    <property type="protein sequence ID" value="EGL40997.1"/>
    <property type="molecule type" value="Genomic_DNA"/>
</dbReference>
<dbReference type="CDD" id="cd16833">
    <property type="entry name" value="YfiH"/>
    <property type="match status" value="1"/>
</dbReference>
<evidence type="ECO:0000313" key="13">
    <source>
        <dbReference type="Proteomes" id="UP000004018"/>
    </source>
</evidence>
<dbReference type="Pfam" id="PF02578">
    <property type="entry name" value="Cu-oxidase_4"/>
    <property type="match status" value="1"/>
</dbReference>
<comment type="caution">
    <text evidence="12">The sequence shown here is derived from an EMBL/GenBank/DDBJ whole genome shotgun (WGS) entry which is preliminary data.</text>
</comment>
<dbReference type="SUPFAM" id="SSF64438">
    <property type="entry name" value="CNF1/YfiH-like putative cysteine hydrolases"/>
    <property type="match status" value="1"/>
</dbReference>
<comment type="catalytic activity">
    <reaction evidence="1">
        <text>inosine + phosphate = alpha-D-ribose 1-phosphate + hypoxanthine</text>
        <dbReference type="Rhea" id="RHEA:27646"/>
        <dbReference type="ChEBI" id="CHEBI:17368"/>
        <dbReference type="ChEBI" id="CHEBI:17596"/>
        <dbReference type="ChEBI" id="CHEBI:43474"/>
        <dbReference type="ChEBI" id="CHEBI:57720"/>
        <dbReference type="EC" id="2.4.2.1"/>
    </reaction>
    <physiologicalReaction direction="left-to-right" evidence="1">
        <dbReference type="Rhea" id="RHEA:27647"/>
    </physiologicalReaction>
</comment>
<dbReference type="InterPro" id="IPR003730">
    <property type="entry name" value="Cu_polyphenol_OxRdtase"/>
</dbReference>
<keyword evidence="13" id="KW-1185">Reference proteome</keyword>
<gene>
    <name evidence="12" type="ORF">HMPREF1039_1573</name>
</gene>
<comment type="similarity">
    <text evidence="3 11">Belongs to the purine nucleoside phosphorylase YfiH/LACC1 family.</text>
</comment>
<evidence type="ECO:0000256" key="4">
    <source>
        <dbReference type="ARBA" id="ARBA00022679"/>
    </source>
</evidence>
<accession>A0ABN0D1A9</accession>
<dbReference type="InterPro" id="IPR038371">
    <property type="entry name" value="Cu_polyphenol_OxRdtase_sf"/>
</dbReference>
<dbReference type="InterPro" id="IPR011324">
    <property type="entry name" value="Cytotoxic_necrot_fac-like_cat"/>
</dbReference>
<keyword evidence="6" id="KW-0378">Hydrolase</keyword>
<dbReference type="Proteomes" id="UP000004018">
    <property type="component" value="Unassembled WGS sequence"/>
</dbReference>
<comment type="catalytic activity">
    <reaction evidence="9">
        <text>adenosine + phosphate = alpha-D-ribose 1-phosphate + adenine</text>
        <dbReference type="Rhea" id="RHEA:27642"/>
        <dbReference type="ChEBI" id="CHEBI:16335"/>
        <dbReference type="ChEBI" id="CHEBI:16708"/>
        <dbReference type="ChEBI" id="CHEBI:43474"/>
        <dbReference type="ChEBI" id="CHEBI:57720"/>
        <dbReference type="EC" id="2.4.2.1"/>
    </reaction>
    <physiologicalReaction direction="left-to-right" evidence="9">
        <dbReference type="Rhea" id="RHEA:27643"/>
    </physiologicalReaction>
</comment>
<evidence type="ECO:0000313" key="12">
    <source>
        <dbReference type="EMBL" id="EGL40997.1"/>
    </source>
</evidence>
<keyword evidence="4" id="KW-0808">Transferase</keyword>
<reference evidence="12 13" key="1">
    <citation type="submission" date="2011-04" db="EMBL/GenBank/DDBJ databases">
        <authorList>
            <person name="Harkins D.M."/>
            <person name="Madupu R."/>
            <person name="Durkin A.S."/>
            <person name="Torralba M."/>
            <person name="Methe B."/>
            <person name="Sutton G.G."/>
            <person name="Nelson K.E."/>
        </authorList>
    </citation>
    <scope>NUCLEOTIDE SEQUENCE [LARGE SCALE GENOMIC DNA]</scope>
    <source>
        <strain evidence="12 13">UPII 199-6</strain>
    </source>
</reference>
<evidence type="ECO:0000256" key="8">
    <source>
        <dbReference type="ARBA" id="ARBA00047989"/>
    </source>
</evidence>
<dbReference type="PANTHER" id="PTHR30616:SF2">
    <property type="entry name" value="PURINE NUCLEOSIDE PHOSPHORYLASE LACC1"/>
    <property type="match status" value="1"/>
</dbReference>
<evidence type="ECO:0000256" key="5">
    <source>
        <dbReference type="ARBA" id="ARBA00022723"/>
    </source>
</evidence>
<evidence type="ECO:0000256" key="7">
    <source>
        <dbReference type="ARBA" id="ARBA00022833"/>
    </source>
</evidence>
<evidence type="ECO:0000256" key="11">
    <source>
        <dbReference type="RuleBase" id="RU361274"/>
    </source>
</evidence>
<comment type="catalytic activity">
    <reaction evidence="10">
        <text>S-methyl-5'-thioadenosine + phosphate = 5-(methylsulfanyl)-alpha-D-ribose 1-phosphate + adenine</text>
        <dbReference type="Rhea" id="RHEA:11852"/>
        <dbReference type="ChEBI" id="CHEBI:16708"/>
        <dbReference type="ChEBI" id="CHEBI:17509"/>
        <dbReference type="ChEBI" id="CHEBI:43474"/>
        <dbReference type="ChEBI" id="CHEBI:58533"/>
        <dbReference type="EC" id="2.4.2.28"/>
    </reaction>
    <physiologicalReaction direction="left-to-right" evidence="10">
        <dbReference type="Rhea" id="RHEA:11853"/>
    </physiologicalReaction>
</comment>
<evidence type="ECO:0000256" key="10">
    <source>
        <dbReference type="ARBA" id="ARBA00049893"/>
    </source>
</evidence>
<keyword evidence="7" id="KW-0862">Zinc</keyword>
<dbReference type="PANTHER" id="PTHR30616">
    <property type="entry name" value="UNCHARACTERIZED PROTEIN YFIH"/>
    <property type="match status" value="1"/>
</dbReference>
<sequence>MDEKERDMEKHVSRTIWVTHKNGISLEAGRKMNEMGFCHGVTGRGGGVSKAPYDSLNVALHVGDDPKAVLENRRRLCQVIGCSLPDITMAKQTHEDHIVAVGAAERGCGAGSYATALDHTDVLMTDEKYTPLLICVADCVPIILYDFHRPACAVIHAGWRGTAARIAAKTVFAMTVAYGSRPEELFAFIGPSISAAHFEVSRSTADIFKKSGAMYASCVYDGEGARTVDLWKVNQLQLKEAGLREEHIAMTRFCVFSHADKFFSYRRDGGITGRMAAFAMLS</sequence>
<dbReference type="Gene3D" id="3.60.140.10">
    <property type="entry name" value="CNF1/YfiH-like putative cysteine hydrolases"/>
    <property type="match status" value="1"/>
</dbReference>
<dbReference type="NCBIfam" id="TIGR00726">
    <property type="entry name" value="peptidoglycan editing factor PgeF"/>
    <property type="match status" value="1"/>
</dbReference>
<evidence type="ECO:0000256" key="6">
    <source>
        <dbReference type="ARBA" id="ARBA00022801"/>
    </source>
</evidence>
<proteinExistence type="inferred from homology"/>
<comment type="function">
    <text evidence="2">Purine nucleoside enzyme that catalyzes the phosphorolysis of adenosine and inosine nucleosides, yielding D-ribose 1-phosphate and the respective free bases, adenine and hypoxanthine. Also catalyzes the phosphorolysis of S-methyl-5'-thioadenosine into adenine and S-methyl-5-thio-alpha-D-ribose 1-phosphate. Also has adenosine deaminase activity.</text>
</comment>
<comment type="catalytic activity">
    <reaction evidence="8">
        <text>adenosine + H2O + H(+) = inosine + NH4(+)</text>
        <dbReference type="Rhea" id="RHEA:24408"/>
        <dbReference type="ChEBI" id="CHEBI:15377"/>
        <dbReference type="ChEBI" id="CHEBI:15378"/>
        <dbReference type="ChEBI" id="CHEBI:16335"/>
        <dbReference type="ChEBI" id="CHEBI:17596"/>
        <dbReference type="ChEBI" id="CHEBI:28938"/>
        <dbReference type="EC" id="3.5.4.4"/>
    </reaction>
    <physiologicalReaction direction="left-to-right" evidence="8">
        <dbReference type="Rhea" id="RHEA:24409"/>
    </physiologicalReaction>
</comment>
<evidence type="ECO:0000256" key="2">
    <source>
        <dbReference type="ARBA" id="ARBA00003215"/>
    </source>
</evidence>
<evidence type="ECO:0000256" key="3">
    <source>
        <dbReference type="ARBA" id="ARBA00007353"/>
    </source>
</evidence>
<name>A0ABN0D1A9_9FIRM</name>